<feature type="chain" id="PRO_5037508608" description="Thiamine pyrimidine synthase" evidence="12">
    <location>
        <begin position="23"/>
        <end position="358"/>
    </location>
</feature>
<evidence type="ECO:0000313" key="14">
    <source>
        <dbReference type="EMBL" id="MBM9466481.1"/>
    </source>
</evidence>
<dbReference type="PANTHER" id="PTHR31528:SF1">
    <property type="entry name" value="4-AMINO-5-HYDROXYMETHYL-2-METHYLPYRIMIDINE PHOSPHATE SYNTHASE THI11-RELATED"/>
    <property type="match status" value="1"/>
</dbReference>
<evidence type="ECO:0000256" key="12">
    <source>
        <dbReference type="SAM" id="SignalP"/>
    </source>
</evidence>
<evidence type="ECO:0000256" key="9">
    <source>
        <dbReference type="ARBA" id="ARBA00023004"/>
    </source>
</evidence>
<evidence type="ECO:0000256" key="11">
    <source>
        <dbReference type="ARBA" id="ARBA00048179"/>
    </source>
</evidence>
<dbReference type="Pfam" id="PF09084">
    <property type="entry name" value="NMT1"/>
    <property type="match status" value="1"/>
</dbReference>
<reference evidence="14" key="1">
    <citation type="submission" date="2021-01" db="EMBL/GenBank/DDBJ databases">
        <title>YIM 132084 draft genome.</title>
        <authorList>
            <person name="An D."/>
        </authorList>
    </citation>
    <scope>NUCLEOTIDE SEQUENCE</scope>
    <source>
        <strain evidence="14">YIM 132084</strain>
    </source>
</reference>
<keyword evidence="12" id="KW-0732">Signal</keyword>
<dbReference type="RefSeq" id="WP_205259449.1">
    <property type="nucleotide sequence ID" value="NZ_JAERWK010000006.1"/>
</dbReference>
<keyword evidence="7" id="KW-0663">Pyridoxal phosphate</keyword>
<comment type="subunit">
    <text evidence="4">Homodimer.</text>
</comment>
<proteinExistence type="inferred from homology"/>
<evidence type="ECO:0000256" key="2">
    <source>
        <dbReference type="ARBA" id="ARBA00004948"/>
    </source>
</evidence>
<dbReference type="PANTHER" id="PTHR31528">
    <property type="entry name" value="4-AMINO-5-HYDROXYMETHYL-2-METHYLPYRIMIDINE PHOSPHATE SYNTHASE THI11-RELATED"/>
    <property type="match status" value="1"/>
</dbReference>
<gene>
    <name evidence="14" type="ORF">JL106_04195</name>
</gene>
<evidence type="ECO:0000259" key="13">
    <source>
        <dbReference type="Pfam" id="PF09084"/>
    </source>
</evidence>
<dbReference type="PROSITE" id="PS51257">
    <property type="entry name" value="PROKAR_LIPOPROTEIN"/>
    <property type="match status" value="1"/>
</dbReference>
<dbReference type="Proteomes" id="UP000663792">
    <property type="component" value="Unassembled WGS sequence"/>
</dbReference>
<comment type="caution">
    <text evidence="14">The sequence shown here is derived from an EMBL/GenBank/DDBJ whole genome shotgun (WGS) entry which is preliminary data.</text>
</comment>
<dbReference type="SUPFAM" id="SSF53850">
    <property type="entry name" value="Periplasmic binding protein-like II"/>
    <property type="match status" value="1"/>
</dbReference>
<keyword evidence="8" id="KW-0784">Thiamine biosynthesis</keyword>
<keyword evidence="15" id="KW-1185">Reference proteome</keyword>
<keyword evidence="6" id="KW-0479">Metal-binding</keyword>
<dbReference type="GO" id="GO:0009228">
    <property type="term" value="P:thiamine biosynthetic process"/>
    <property type="evidence" value="ECO:0007669"/>
    <property type="project" value="UniProtKB-KW"/>
</dbReference>
<keyword evidence="5" id="KW-0808">Transferase</keyword>
<keyword evidence="9" id="KW-0408">Iron</keyword>
<dbReference type="PROSITE" id="PS51318">
    <property type="entry name" value="TAT"/>
    <property type="match status" value="1"/>
</dbReference>
<evidence type="ECO:0000256" key="1">
    <source>
        <dbReference type="ARBA" id="ARBA00003469"/>
    </source>
</evidence>
<accession>A0A939BYD1</accession>
<dbReference type="InterPro" id="IPR027939">
    <property type="entry name" value="NMT1/THI5"/>
</dbReference>
<dbReference type="InterPro" id="IPR006311">
    <property type="entry name" value="TAT_signal"/>
</dbReference>
<comment type="similarity">
    <text evidence="3">Belongs to the NMT1/THI5 family.</text>
</comment>
<dbReference type="GO" id="GO:0016740">
    <property type="term" value="F:transferase activity"/>
    <property type="evidence" value="ECO:0007669"/>
    <property type="project" value="UniProtKB-KW"/>
</dbReference>
<sequence>MINRRRFLTNAGLFAVTTAAGAPILMGCAPTSSSSSPGQGGGGGTQSSAANLVSIAYVTPFQHIVSHADVYIAIQEGYFAEEGLQVEAIAGTGTSSSVSQVAAGQAMFGKAAAVITCPLIGDQGTPLITVGQKDQVSQYSVASDPANPLLTPADFQGKTIGVISQGGTTELLLNAMSVAEGLDPNGVNKVVTGADVGSLEFLRRGEVDGFITFLGSEVAFGQMGVELNYLNTDEFAKMPGDSYFVKKADAEAQPEAVVGFLRACRKGYQFMADPANIDRVLSAVEAFNPIEVSDPDLAKAKVEGEVKLATPSGGGDDFLTIDLSTWESAIELMRTAGIMQNTDLGVDAFVTTEYIDQV</sequence>
<name>A0A939BYD1_9ACTN</name>
<dbReference type="AlphaFoldDB" id="A0A939BYD1"/>
<organism evidence="14 15">
    <name type="scientific">Nakamurella leprariae</name>
    <dbReference type="NCBI Taxonomy" id="2803911"/>
    <lineage>
        <taxon>Bacteria</taxon>
        <taxon>Bacillati</taxon>
        <taxon>Actinomycetota</taxon>
        <taxon>Actinomycetes</taxon>
        <taxon>Nakamurellales</taxon>
        <taxon>Nakamurellaceae</taxon>
        <taxon>Nakamurella</taxon>
    </lineage>
</organism>
<dbReference type="GO" id="GO:0046872">
    <property type="term" value="F:metal ion binding"/>
    <property type="evidence" value="ECO:0007669"/>
    <property type="project" value="UniProtKB-KW"/>
</dbReference>
<comment type="pathway">
    <text evidence="2">Cofactor biosynthesis; thiamine diphosphate biosynthesis.</text>
</comment>
<evidence type="ECO:0000256" key="5">
    <source>
        <dbReference type="ARBA" id="ARBA00022679"/>
    </source>
</evidence>
<dbReference type="EMBL" id="JAERWK010000006">
    <property type="protein sequence ID" value="MBM9466481.1"/>
    <property type="molecule type" value="Genomic_DNA"/>
</dbReference>
<evidence type="ECO:0000256" key="6">
    <source>
        <dbReference type="ARBA" id="ARBA00022723"/>
    </source>
</evidence>
<evidence type="ECO:0000256" key="3">
    <source>
        <dbReference type="ARBA" id="ARBA00009406"/>
    </source>
</evidence>
<dbReference type="InterPro" id="IPR015168">
    <property type="entry name" value="SsuA/THI5"/>
</dbReference>
<evidence type="ECO:0000256" key="4">
    <source>
        <dbReference type="ARBA" id="ARBA00011738"/>
    </source>
</evidence>
<protein>
    <recommendedName>
        <fullName evidence="10">Thiamine pyrimidine synthase</fullName>
    </recommendedName>
</protein>
<evidence type="ECO:0000256" key="7">
    <source>
        <dbReference type="ARBA" id="ARBA00022898"/>
    </source>
</evidence>
<comment type="catalytic activity">
    <reaction evidence="11">
        <text>N(6)-(pyridoxal phosphate)-L-lysyl-[4-amino-5-hydroxymethyl-2-methylpyrimidine phosphate synthase] + L-histidyl-[4-amino-5-hydroxymethyl-2-methylpyrimidine phosphate synthase] + 2 Fe(3+) + 4 H2O = L-lysyl-[4-amino-5-hydroxymethyl-2-methylpyrimidine phosphate synthase] + (2S)-2-amino-5-hydroxy-4-oxopentanoyl-[4-amino-5-hydroxymethyl-2-methylpyrimidine phosphate synthase] + 4-amino-2-methyl-5-(phosphooxymethyl)pyrimidine + 3-oxopropanoate + 2 Fe(2+) + 2 H(+)</text>
        <dbReference type="Rhea" id="RHEA:65756"/>
        <dbReference type="Rhea" id="RHEA-COMP:16892"/>
        <dbReference type="Rhea" id="RHEA-COMP:16893"/>
        <dbReference type="Rhea" id="RHEA-COMP:16894"/>
        <dbReference type="Rhea" id="RHEA-COMP:16895"/>
        <dbReference type="ChEBI" id="CHEBI:15377"/>
        <dbReference type="ChEBI" id="CHEBI:15378"/>
        <dbReference type="ChEBI" id="CHEBI:29033"/>
        <dbReference type="ChEBI" id="CHEBI:29034"/>
        <dbReference type="ChEBI" id="CHEBI:29969"/>
        <dbReference type="ChEBI" id="CHEBI:29979"/>
        <dbReference type="ChEBI" id="CHEBI:33190"/>
        <dbReference type="ChEBI" id="CHEBI:58354"/>
        <dbReference type="ChEBI" id="CHEBI:143915"/>
        <dbReference type="ChEBI" id="CHEBI:157692"/>
    </reaction>
    <physiologicalReaction direction="left-to-right" evidence="11">
        <dbReference type="Rhea" id="RHEA:65757"/>
    </physiologicalReaction>
</comment>
<feature type="signal peptide" evidence="12">
    <location>
        <begin position="1"/>
        <end position="22"/>
    </location>
</feature>
<comment type="function">
    <text evidence="1">Responsible for the formation of the pyrimidine heterocycle in the thiamine biosynthesis pathway. Catalyzes the formation of hydroxymethylpyrimidine phosphate (HMP-P) from histidine and pyridoxal phosphate (PLP). The protein uses PLP and the active site histidine to form HMP-P, generating an inactive enzyme. The enzyme can only undergo a single turnover, which suggests it is a suicide enzyme.</text>
</comment>
<feature type="domain" description="SsuA/THI5-like" evidence="13">
    <location>
        <begin position="66"/>
        <end position="274"/>
    </location>
</feature>
<dbReference type="Gene3D" id="3.40.190.10">
    <property type="entry name" value="Periplasmic binding protein-like II"/>
    <property type="match status" value="2"/>
</dbReference>
<evidence type="ECO:0000313" key="15">
    <source>
        <dbReference type="Proteomes" id="UP000663792"/>
    </source>
</evidence>
<evidence type="ECO:0000256" key="8">
    <source>
        <dbReference type="ARBA" id="ARBA00022977"/>
    </source>
</evidence>
<evidence type="ECO:0000256" key="10">
    <source>
        <dbReference type="ARBA" id="ARBA00033171"/>
    </source>
</evidence>